<dbReference type="OrthoDB" id="1633470at2"/>
<sequence>MERRKSIGSKKLNIIILLVMLVLSFNIIFKSYQIYIPTNDKSIFNEIGKRTSAYLSERILMNSVPLLGYTFENEEVLLKQDMLRGYETSIYKNFFSSYIPLIDYVLKEDSPTYYTVVELYPVIEFWQLEDEDNKLIEEAELEIINKGNEKNIDSHTNQVPDNIARSPVYNLNDLKDFNFMLKNIYTVDPSIYLTESDLKPEQWLTQDMTVDFTGEEPKVLIYHTHSQEAFLDSRNGFAQDTVVGLGEYLTEVLESQYGIKVLHHKGVYDYPLRDRAYANAVSPITKILEENPSIEIVIDLHRDGVRDETIRFVTEIEGETTAKIMFFNGLSKTTANGKMTPNTYLPNPYVSDNIALSLQMHLKAEELYPGITRKIYVRGERYNLHLKPKSLLIELGANSNTIEEARNAIEPLARVIYEVFSGK</sequence>
<keyword evidence="1" id="KW-1133">Transmembrane helix</keyword>
<evidence type="ECO:0000256" key="1">
    <source>
        <dbReference type="SAM" id="Phobius"/>
    </source>
</evidence>
<reference evidence="2 3" key="1">
    <citation type="submission" date="2019-03" db="EMBL/GenBank/DDBJ databases">
        <title>Genomic Encyclopedia of Type Strains, Phase IV (KMG-IV): sequencing the most valuable type-strain genomes for metagenomic binning, comparative biology and taxonomic classification.</title>
        <authorList>
            <person name="Goeker M."/>
        </authorList>
    </citation>
    <scope>NUCLEOTIDE SEQUENCE [LARGE SCALE GENOMIC DNA]</scope>
    <source>
        <strain evidence="2 3">DSM 24629</strain>
    </source>
</reference>
<dbReference type="Proteomes" id="UP000294902">
    <property type="component" value="Unassembled WGS sequence"/>
</dbReference>
<name>A0A4R3MJX1_9FIRM</name>
<proteinExistence type="predicted"/>
<gene>
    <name evidence="2" type="ORF">EDC18_106170</name>
</gene>
<comment type="caution">
    <text evidence="2">The sequence shown here is derived from an EMBL/GenBank/DDBJ whole genome shotgun (WGS) entry which is preliminary data.</text>
</comment>
<dbReference type="EMBL" id="SMAL01000006">
    <property type="protein sequence ID" value="TCT14366.1"/>
    <property type="molecule type" value="Genomic_DNA"/>
</dbReference>
<keyword evidence="3" id="KW-1185">Reference proteome</keyword>
<feature type="transmembrane region" description="Helical" evidence="1">
    <location>
        <begin position="12"/>
        <end position="29"/>
    </location>
</feature>
<dbReference type="Pfam" id="PF07454">
    <property type="entry name" value="SpoIIP"/>
    <property type="match status" value="1"/>
</dbReference>
<protein>
    <submittedName>
        <fullName evidence="2">Stage II sporulation protein P</fullName>
    </submittedName>
</protein>
<dbReference type="InterPro" id="IPR010897">
    <property type="entry name" value="Spore_II_P"/>
</dbReference>
<dbReference type="RefSeq" id="WP_132252684.1">
    <property type="nucleotide sequence ID" value="NZ_SMAL01000006.1"/>
</dbReference>
<dbReference type="AlphaFoldDB" id="A0A4R3MJX1"/>
<accession>A0A4R3MJX1</accession>
<keyword evidence="1" id="KW-0472">Membrane</keyword>
<evidence type="ECO:0000313" key="3">
    <source>
        <dbReference type="Proteomes" id="UP000294902"/>
    </source>
</evidence>
<keyword evidence="1" id="KW-0812">Transmembrane</keyword>
<evidence type="ECO:0000313" key="2">
    <source>
        <dbReference type="EMBL" id="TCT14366.1"/>
    </source>
</evidence>
<organism evidence="2 3">
    <name type="scientific">Natranaerovirga pectinivora</name>
    <dbReference type="NCBI Taxonomy" id="682400"/>
    <lineage>
        <taxon>Bacteria</taxon>
        <taxon>Bacillati</taxon>
        <taxon>Bacillota</taxon>
        <taxon>Clostridia</taxon>
        <taxon>Lachnospirales</taxon>
        <taxon>Natranaerovirgaceae</taxon>
        <taxon>Natranaerovirga</taxon>
    </lineage>
</organism>
<dbReference type="NCBIfam" id="TIGR02867">
    <property type="entry name" value="spore_II_P"/>
    <property type="match status" value="1"/>
</dbReference>